<dbReference type="InterPro" id="IPR036291">
    <property type="entry name" value="NAD(P)-bd_dom_sf"/>
</dbReference>
<dbReference type="PANTHER" id="PTHR42879">
    <property type="entry name" value="3-OXOACYL-(ACYL-CARRIER-PROTEIN) REDUCTASE"/>
    <property type="match status" value="1"/>
</dbReference>
<dbReference type="Gene3D" id="3.40.50.720">
    <property type="entry name" value="NAD(P)-binding Rossmann-like Domain"/>
    <property type="match status" value="1"/>
</dbReference>
<reference evidence="2 3" key="1">
    <citation type="submission" date="2016-06" db="EMBL/GenBank/DDBJ databases">
        <authorList>
            <person name="Kjaerup R.B."/>
            <person name="Dalgaard T.S."/>
            <person name="Juul-Madsen H.R."/>
        </authorList>
    </citation>
    <scope>NUCLEOTIDE SEQUENCE [LARGE SCALE GENOMIC DNA]</scope>
    <source>
        <strain evidence="2 3">DSM 45577</strain>
    </source>
</reference>
<dbReference type="EMBL" id="FMIA01000002">
    <property type="protein sequence ID" value="SCL56016.1"/>
    <property type="molecule type" value="Genomic_DNA"/>
</dbReference>
<dbReference type="PRINTS" id="PR00081">
    <property type="entry name" value="GDHRDH"/>
</dbReference>
<name>A0A1C6UPR8_9ACTN</name>
<evidence type="ECO:0000313" key="2">
    <source>
        <dbReference type="EMBL" id="SCL56016.1"/>
    </source>
</evidence>
<dbReference type="OrthoDB" id="9804774at2"/>
<dbReference type="STRING" id="683228.GA0070617_3121"/>
<accession>A0A1C6UPR8</accession>
<evidence type="ECO:0000256" key="1">
    <source>
        <dbReference type="ARBA" id="ARBA00006484"/>
    </source>
</evidence>
<dbReference type="Pfam" id="PF13561">
    <property type="entry name" value="adh_short_C2"/>
    <property type="match status" value="1"/>
</dbReference>
<proteinExistence type="inferred from homology"/>
<dbReference type="RefSeq" id="WP_139135680.1">
    <property type="nucleotide sequence ID" value="NZ_BMMJ01000005.1"/>
</dbReference>
<evidence type="ECO:0000313" key="3">
    <source>
        <dbReference type="Proteomes" id="UP000198937"/>
    </source>
</evidence>
<dbReference type="InterPro" id="IPR050259">
    <property type="entry name" value="SDR"/>
</dbReference>
<gene>
    <name evidence="2" type="ORF">GA0070617_3121</name>
</gene>
<protein>
    <submittedName>
        <fullName evidence="2">3-oxoacyl-[acyl-carrier protein] reductase</fullName>
    </submittedName>
</protein>
<comment type="similarity">
    <text evidence="1">Belongs to the short-chain dehydrogenases/reductases (SDR) family.</text>
</comment>
<dbReference type="AlphaFoldDB" id="A0A1C6UPR8"/>
<keyword evidence="3" id="KW-1185">Reference proteome</keyword>
<dbReference type="InterPro" id="IPR002347">
    <property type="entry name" value="SDR_fam"/>
</dbReference>
<organism evidence="2 3">
    <name type="scientific">Micromonospora yangpuensis</name>
    <dbReference type="NCBI Taxonomy" id="683228"/>
    <lineage>
        <taxon>Bacteria</taxon>
        <taxon>Bacillati</taxon>
        <taxon>Actinomycetota</taxon>
        <taxon>Actinomycetes</taxon>
        <taxon>Micromonosporales</taxon>
        <taxon>Micromonosporaceae</taxon>
        <taxon>Micromonospora</taxon>
    </lineage>
</organism>
<dbReference type="PANTHER" id="PTHR42879:SF6">
    <property type="entry name" value="NADPH-DEPENDENT REDUCTASE BACG"/>
    <property type="match status" value="1"/>
</dbReference>
<sequence length="256" mass="26197">MTVDGSAGRRALVLCGTRGIGLGVARCLARDGHSVTVQGTDPARAAETAGGLPGTGHSSFACDFARPDEVGKRVAETGPYDVMLLNSPGAAAGTVEGLSTEQLRQAVDLMLLSLHSAVEAVLPTMRDNRWGRLVAVTSSSLATPITGLAASSVVRAAVQSYLKLLAESVGRFGITVNHVIPGKIDTDRLRSVEAAGAARAGSDPDAVRTATLAAIPVGRYGTPQDVGELVSFLASDRAAYLTGVGIPCDGGYVRSI</sequence>
<dbReference type="SUPFAM" id="SSF51735">
    <property type="entry name" value="NAD(P)-binding Rossmann-fold domains"/>
    <property type="match status" value="1"/>
</dbReference>
<dbReference type="Proteomes" id="UP000198937">
    <property type="component" value="Unassembled WGS sequence"/>
</dbReference>